<dbReference type="Proteomes" id="UP001164929">
    <property type="component" value="Chromosome 6"/>
</dbReference>
<comment type="caution">
    <text evidence="2">The sequence shown here is derived from an EMBL/GenBank/DDBJ whole genome shotgun (WGS) entry which is preliminary data.</text>
</comment>
<accession>A0AAD6W181</accession>
<sequence length="246" mass="28113">MYPVFVFGHCFILGGRFHQVLVDEQPHQWIRQVSFSGEAGSPFSENSWWMSSPTSGLQGMKGYRFIRSRLLMRPNSLRFVGSKVAIDGFLFGPLDLLVFFSYIGFATGKSVPQIRKDLKRDFIPAFVLEGARGCSLKAMVDISSPFRGAKRSRRMISCLQDKKSQRVYRFCFEYKEAYIDCFPNPVFSIFVKSKTSLTLFLLVTELLKKSHKYLMKHCSKVYLIHLIISCFPGFFLPVTIPGGVPK</sequence>
<dbReference type="AlphaFoldDB" id="A0AAD6W181"/>
<reference evidence="2" key="1">
    <citation type="journal article" date="2023" name="Mol. Ecol. Resour.">
        <title>Chromosome-level genome assembly of a triploid poplar Populus alba 'Berolinensis'.</title>
        <authorList>
            <person name="Chen S."/>
            <person name="Yu Y."/>
            <person name="Wang X."/>
            <person name="Wang S."/>
            <person name="Zhang T."/>
            <person name="Zhou Y."/>
            <person name="He R."/>
            <person name="Meng N."/>
            <person name="Wang Y."/>
            <person name="Liu W."/>
            <person name="Liu Z."/>
            <person name="Liu J."/>
            <person name="Guo Q."/>
            <person name="Huang H."/>
            <person name="Sederoff R.R."/>
            <person name="Wang G."/>
            <person name="Qu G."/>
            <person name="Chen S."/>
        </authorList>
    </citation>
    <scope>NUCLEOTIDE SEQUENCE</scope>
    <source>
        <strain evidence="2">SC-2020</strain>
    </source>
</reference>
<name>A0AAD6W181_9ROSI</name>
<keyword evidence="1" id="KW-1133">Transmembrane helix</keyword>
<keyword evidence="1" id="KW-0472">Membrane</keyword>
<protein>
    <submittedName>
        <fullName evidence="2">Uncharacterized protein</fullName>
    </submittedName>
</protein>
<evidence type="ECO:0000313" key="2">
    <source>
        <dbReference type="EMBL" id="KAJ6994921.1"/>
    </source>
</evidence>
<keyword evidence="3" id="KW-1185">Reference proteome</keyword>
<keyword evidence="1" id="KW-0812">Transmembrane</keyword>
<gene>
    <name evidence="2" type="ORF">NC653_017643</name>
</gene>
<proteinExistence type="predicted"/>
<dbReference type="EMBL" id="JAQIZT010000006">
    <property type="protein sequence ID" value="KAJ6994921.1"/>
    <property type="molecule type" value="Genomic_DNA"/>
</dbReference>
<organism evidence="2 3">
    <name type="scientific">Populus alba x Populus x berolinensis</name>
    <dbReference type="NCBI Taxonomy" id="444605"/>
    <lineage>
        <taxon>Eukaryota</taxon>
        <taxon>Viridiplantae</taxon>
        <taxon>Streptophyta</taxon>
        <taxon>Embryophyta</taxon>
        <taxon>Tracheophyta</taxon>
        <taxon>Spermatophyta</taxon>
        <taxon>Magnoliopsida</taxon>
        <taxon>eudicotyledons</taxon>
        <taxon>Gunneridae</taxon>
        <taxon>Pentapetalae</taxon>
        <taxon>rosids</taxon>
        <taxon>fabids</taxon>
        <taxon>Malpighiales</taxon>
        <taxon>Salicaceae</taxon>
        <taxon>Saliceae</taxon>
        <taxon>Populus</taxon>
    </lineage>
</organism>
<evidence type="ECO:0000256" key="1">
    <source>
        <dbReference type="SAM" id="Phobius"/>
    </source>
</evidence>
<feature type="transmembrane region" description="Helical" evidence="1">
    <location>
        <begin position="84"/>
        <end position="105"/>
    </location>
</feature>
<evidence type="ECO:0000313" key="3">
    <source>
        <dbReference type="Proteomes" id="UP001164929"/>
    </source>
</evidence>
<feature type="transmembrane region" description="Helical" evidence="1">
    <location>
        <begin position="221"/>
        <end position="240"/>
    </location>
</feature>